<feature type="domain" description="DUF3741" evidence="2">
    <location>
        <begin position="24"/>
        <end position="38"/>
    </location>
</feature>
<dbReference type="PANTHER" id="PTHR46836">
    <property type="entry name" value="AFADIN"/>
    <property type="match status" value="1"/>
</dbReference>
<name>S8CV48_9LAMI</name>
<reference evidence="3 4" key="1">
    <citation type="journal article" date="2013" name="BMC Genomics">
        <title>The miniature genome of a carnivorous plant Genlisea aurea contains a low number of genes and short non-coding sequences.</title>
        <authorList>
            <person name="Leushkin E.V."/>
            <person name="Sutormin R.A."/>
            <person name="Nabieva E.R."/>
            <person name="Penin A.A."/>
            <person name="Kondrashov A.S."/>
            <person name="Logacheva M.D."/>
        </authorList>
    </citation>
    <scope>NUCLEOTIDE SEQUENCE [LARGE SCALE GENOMIC DNA]</scope>
</reference>
<dbReference type="PANTHER" id="PTHR46836:SF8">
    <property type="entry name" value="AFADIN"/>
    <property type="match status" value="1"/>
</dbReference>
<evidence type="ECO:0000313" key="3">
    <source>
        <dbReference type="EMBL" id="EPS68771.1"/>
    </source>
</evidence>
<accession>S8CV48</accession>
<protein>
    <recommendedName>
        <fullName evidence="2">DUF3741 domain-containing protein</fullName>
    </recommendedName>
</protein>
<evidence type="ECO:0000313" key="4">
    <source>
        <dbReference type="Proteomes" id="UP000015453"/>
    </source>
</evidence>
<feature type="region of interest" description="Disordered" evidence="1">
    <location>
        <begin position="34"/>
        <end position="63"/>
    </location>
</feature>
<evidence type="ECO:0000259" key="2">
    <source>
        <dbReference type="Pfam" id="PF14383"/>
    </source>
</evidence>
<feature type="non-terminal residue" evidence="3">
    <location>
        <position position="123"/>
    </location>
</feature>
<comment type="caution">
    <text evidence="3">The sequence shown here is derived from an EMBL/GenBank/DDBJ whole genome shotgun (WGS) entry which is preliminary data.</text>
</comment>
<dbReference type="OrthoDB" id="1925259at2759"/>
<feature type="non-terminal residue" evidence="3">
    <location>
        <position position="1"/>
    </location>
</feature>
<keyword evidence="4" id="KW-1185">Reference proteome</keyword>
<evidence type="ECO:0000256" key="1">
    <source>
        <dbReference type="SAM" id="MobiDB-lite"/>
    </source>
</evidence>
<organism evidence="3 4">
    <name type="scientific">Genlisea aurea</name>
    <dbReference type="NCBI Taxonomy" id="192259"/>
    <lineage>
        <taxon>Eukaryota</taxon>
        <taxon>Viridiplantae</taxon>
        <taxon>Streptophyta</taxon>
        <taxon>Embryophyta</taxon>
        <taxon>Tracheophyta</taxon>
        <taxon>Spermatophyta</taxon>
        <taxon>Magnoliopsida</taxon>
        <taxon>eudicotyledons</taxon>
        <taxon>Gunneridae</taxon>
        <taxon>Pentapetalae</taxon>
        <taxon>asterids</taxon>
        <taxon>lamiids</taxon>
        <taxon>Lamiales</taxon>
        <taxon>Lentibulariaceae</taxon>
        <taxon>Genlisea</taxon>
    </lineage>
</organism>
<proteinExistence type="predicted"/>
<dbReference type="InterPro" id="IPR032795">
    <property type="entry name" value="DUF3741-assoc"/>
</dbReference>
<dbReference type="Proteomes" id="UP000015453">
    <property type="component" value="Unassembled WGS sequence"/>
</dbReference>
<dbReference type="EMBL" id="AUSU01002450">
    <property type="protein sequence ID" value="EPS68771.1"/>
    <property type="molecule type" value="Genomic_DNA"/>
</dbReference>
<gene>
    <name evidence="3" type="ORF">M569_05997</name>
</gene>
<sequence>SGLPMHKLLLEETSKEIEANKWKPGVIARLMGLEGLPSPRHAHRPQKRSLDSSLQKNNSAASKLSSQLLAGQFNWGRSSIEKQQAFKDVYEDLEASHLTSHKCSSKPRTKSVLTEADMFLIQQ</sequence>
<dbReference type="Pfam" id="PF14383">
    <property type="entry name" value="VARLMGL"/>
    <property type="match status" value="1"/>
</dbReference>
<dbReference type="AlphaFoldDB" id="S8CV48"/>